<evidence type="ECO:0000313" key="3">
    <source>
        <dbReference type="Proteomes" id="UP001054837"/>
    </source>
</evidence>
<accession>A0AAV4WHZ0</accession>
<dbReference type="EMBL" id="BPLQ01014581">
    <property type="protein sequence ID" value="GIY81168.1"/>
    <property type="molecule type" value="Genomic_DNA"/>
</dbReference>
<dbReference type="Proteomes" id="UP001054837">
    <property type="component" value="Unassembled WGS sequence"/>
</dbReference>
<keyword evidence="3" id="KW-1185">Reference proteome</keyword>
<feature type="compositionally biased region" description="Polar residues" evidence="1">
    <location>
        <begin position="1"/>
        <end position="12"/>
    </location>
</feature>
<feature type="region of interest" description="Disordered" evidence="1">
    <location>
        <begin position="1"/>
        <end position="24"/>
    </location>
</feature>
<proteinExistence type="predicted"/>
<sequence>MDASQNPFQITKPTARKSVTETQRVSGVPKKKWLKCPNRSLRRHSEQPRDMERRLCICELATVLLRLTCVIDSNALQTKIDCCPFGGKDNRRQLGKKTGKYFDAHI</sequence>
<evidence type="ECO:0000313" key="2">
    <source>
        <dbReference type="EMBL" id="GIY81168.1"/>
    </source>
</evidence>
<evidence type="ECO:0000256" key="1">
    <source>
        <dbReference type="SAM" id="MobiDB-lite"/>
    </source>
</evidence>
<comment type="caution">
    <text evidence="2">The sequence shown here is derived from an EMBL/GenBank/DDBJ whole genome shotgun (WGS) entry which is preliminary data.</text>
</comment>
<gene>
    <name evidence="2" type="ORF">CDAR_548121</name>
</gene>
<name>A0AAV4WHZ0_9ARAC</name>
<dbReference type="AlphaFoldDB" id="A0AAV4WHZ0"/>
<protein>
    <submittedName>
        <fullName evidence="2">Uncharacterized protein</fullName>
    </submittedName>
</protein>
<organism evidence="2 3">
    <name type="scientific">Caerostris darwini</name>
    <dbReference type="NCBI Taxonomy" id="1538125"/>
    <lineage>
        <taxon>Eukaryota</taxon>
        <taxon>Metazoa</taxon>
        <taxon>Ecdysozoa</taxon>
        <taxon>Arthropoda</taxon>
        <taxon>Chelicerata</taxon>
        <taxon>Arachnida</taxon>
        <taxon>Araneae</taxon>
        <taxon>Araneomorphae</taxon>
        <taxon>Entelegynae</taxon>
        <taxon>Araneoidea</taxon>
        <taxon>Araneidae</taxon>
        <taxon>Caerostris</taxon>
    </lineage>
</organism>
<reference evidence="2 3" key="1">
    <citation type="submission" date="2021-06" db="EMBL/GenBank/DDBJ databases">
        <title>Caerostris darwini draft genome.</title>
        <authorList>
            <person name="Kono N."/>
            <person name="Arakawa K."/>
        </authorList>
    </citation>
    <scope>NUCLEOTIDE SEQUENCE [LARGE SCALE GENOMIC DNA]</scope>
</reference>